<protein>
    <submittedName>
        <fullName evidence="10">Uncharacterized protein</fullName>
    </submittedName>
</protein>
<evidence type="ECO:0000313" key="10">
    <source>
        <dbReference type="EMBL" id="RZR71194.1"/>
    </source>
</evidence>
<name>A0A445MAF8_ENSVE</name>
<dbReference type="PANTHER" id="PTHR47997:SF75">
    <property type="entry name" value="MYB DOMAIN PROTEIN 55"/>
    <property type="match status" value="1"/>
</dbReference>
<feature type="region of interest" description="Disordered" evidence="7">
    <location>
        <begin position="119"/>
        <end position="148"/>
    </location>
</feature>
<keyword evidence="3" id="KW-0805">Transcription regulation</keyword>
<evidence type="ECO:0000256" key="4">
    <source>
        <dbReference type="ARBA" id="ARBA00023125"/>
    </source>
</evidence>
<keyword evidence="5" id="KW-0804">Transcription</keyword>
<dbReference type="InterPro" id="IPR009057">
    <property type="entry name" value="Homeodomain-like_sf"/>
</dbReference>
<dbReference type="Proteomes" id="UP000290560">
    <property type="component" value="Unassembled WGS sequence"/>
</dbReference>
<keyword evidence="4" id="KW-0238">DNA-binding</keyword>
<feature type="region of interest" description="Disordered" evidence="7">
    <location>
        <begin position="163"/>
        <end position="185"/>
    </location>
</feature>
<keyword evidence="6" id="KW-0539">Nucleus</keyword>
<dbReference type="FunFam" id="1.10.10.60:FF:000047">
    <property type="entry name" value="Myb transcription factor"/>
    <property type="match status" value="1"/>
</dbReference>
<accession>A0A445MAF8</accession>
<organism evidence="10">
    <name type="scientific">Ensete ventricosum</name>
    <name type="common">Abyssinian banana</name>
    <name type="synonym">Musa ensete</name>
    <dbReference type="NCBI Taxonomy" id="4639"/>
    <lineage>
        <taxon>Eukaryota</taxon>
        <taxon>Viridiplantae</taxon>
        <taxon>Streptophyta</taxon>
        <taxon>Embryophyta</taxon>
        <taxon>Tracheophyta</taxon>
        <taxon>Spermatophyta</taxon>
        <taxon>Magnoliopsida</taxon>
        <taxon>Liliopsida</taxon>
        <taxon>Zingiberales</taxon>
        <taxon>Musaceae</taxon>
        <taxon>Ensete</taxon>
    </lineage>
</organism>
<dbReference type="PROSITE" id="PS51294">
    <property type="entry name" value="HTH_MYB"/>
    <property type="match status" value="2"/>
</dbReference>
<feature type="domain" description="Myb-like" evidence="8">
    <location>
        <begin position="62"/>
        <end position="112"/>
    </location>
</feature>
<dbReference type="CDD" id="cd00167">
    <property type="entry name" value="SANT"/>
    <property type="match status" value="2"/>
</dbReference>
<dbReference type="FunFam" id="1.10.10.60:FF:000221">
    <property type="entry name" value="MYB transcription factor"/>
    <property type="match status" value="1"/>
</dbReference>
<feature type="domain" description="HTH myb-type" evidence="9">
    <location>
        <begin position="9"/>
        <end position="65"/>
    </location>
</feature>
<evidence type="ECO:0000256" key="6">
    <source>
        <dbReference type="ARBA" id="ARBA00023242"/>
    </source>
</evidence>
<evidence type="ECO:0000256" key="1">
    <source>
        <dbReference type="ARBA" id="ARBA00004123"/>
    </source>
</evidence>
<feature type="compositionally biased region" description="Polar residues" evidence="7">
    <location>
        <begin position="137"/>
        <end position="148"/>
    </location>
</feature>
<dbReference type="GO" id="GO:0003677">
    <property type="term" value="F:DNA binding"/>
    <property type="evidence" value="ECO:0007669"/>
    <property type="project" value="UniProtKB-KW"/>
</dbReference>
<evidence type="ECO:0000259" key="8">
    <source>
        <dbReference type="PROSITE" id="PS50090"/>
    </source>
</evidence>
<reference evidence="10" key="1">
    <citation type="journal article" date="2018" name="Data Brief">
        <title>Genome sequence data from 17 accessions of Ensete ventricosum, a staple food crop for millions in Ethiopia.</title>
        <authorList>
            <person name="Yemataw Z."/>
            <person name="Muzemil S."/>
            <person name="Ambachew D."/>
            <person name="Tripathi L."/>
            <person name="Tesfaye K."/>
            <person name="Chala A."/>
            <person name="Farbos A."/>
            <person name="O'Neill P."/>
            <person name="Moore K."/>
            <person name="Grant M."/>
            <person name="Studholme D.J."/>
        </authorList>
    </citation>
    <scope>NUCLEOTIDE SEQUENCE [LARGE SCALE GENOMIC DNA]</scope>
    <source>
        <tissue evidence="10">Leaf</tissue>
    </source>
</reference>
<keyword evidence="2" id="KW-0677">Repeat</keyword>
<dbReference type="EMBL" id="KV875502">
    <property type="protein sequence ID" value="RZR71194.1"/>
    <property type="molecule type" value="Genomic_DNA"/>
</dbReference>
<dbReference type="SMART" id="SM00717">
    <property type="entry name" value="SANT"/>
    <property type="match status" value="2"/>
</dbReference>
<gene>
    <name evidence="10" type="ORF">BHM03_00004145</name>
</gene>
<dbReference type="InterPro" id="IPR001005">
    <property type="entry name" value="SANT/Myb"/>
</dbReference>
<dbReference type="AlphaFoldDB" id="A0A445MAF8"/>
<sequence length="422" mass="46316">MGGHSCCYKQKLRKGLWSPEEDEKLIKHITKYGHGCWSSVPKQAGLQRCGKSCRLRWINYLRPDLKRGTFSQQEEDLIIELHAVLGNRWSKIAAHLPGRTDNEIKNLWNSCIKKKLRQRGIDPGTHKPLAEVDGGDDNTQSNSGKNSEASDLQILVTPHMAMQEPTPSVSAIEKSVDESATSKSSATPARELFLDQFLANHESSSSCRSSNSMGYFPFAQASFAPDYGGGRTTSSALPISSNPLLWFSQTSRHLDVTNGDAMSAVVPSLSSTILSTSMVPAPSCAADDALPNWYGGDCNSSRRSSVEDSGRIVLQSTCSSDSGIFPWPELTPDKDVQVQLGGETEDIKWSEYLHGAFAAAAAPQPPIQPLYGDIKTGSQFPMNCFSTWHQNQQLQQQQQQQLQASDIYGKDFQSVPLGFENI</sequence>
<dbReference type="GO" id="GO:0005634">
    <property type="term" value="C:nucleus"/>
    <property type="evidence" value="ECO:0007669"/>
    <property type="project" value="UniProtKB-SubCell"/>
</dbReference>
<dbReference type="SUPFAM" id="SSF46689">
    <property type="entry name" value="Homeodomain-like"/>
    <property type="match status" value="1"/>
</dbReference>
<evidence type="ECO:0000256" key="3">
    <source>
        <dbReference type="ARBA" id="ARBA00023015"/>
    </source>
</evidence>
<feature type="domain" description="Myb-like" evidence="8">
    <location>
        <begin position="9"/>
        <end position="61"/>
    </location>
</feature>
<dbReference type="Gene3D" id="1.10.10.60">
    <property type="entry name" value="Homeodomain-like"/>
    <property type="match status" value="2"/>
</dbReference>
<feature type="domain" description="HTH myb-type" evidence="9">
    <location>
        <begin position="66"/>
        <end position="116"/>
    </location>
</feature>
<proteinExistence type="predicted"/>
<evidence type="ECO:0000259" key="9">
    <source>
        <dbReference type="PROSITE" id="PS51294"/>
    </source>
</evidence>
<dbReference type="InterPro" id="IPR017930">
    <property type="entry name" value="Myb_dom"/>
</dbReference>
<dbReference type="Pfam" id="PF00249">
    <property type="entry name" value="Myb_DNA-binding"/>
    <property type="match status" value="2"/>
</dbReference>
<evidence type="ECO:0000256" key="5">
    <source>
        <dbReference type="ARBA" id="ARBA00023163"/>
    </source>
</evidence>
<evidence type="ECO:0000256" key="7">
    <source>
        <dbReference type="SAM" id="MobiDB-lite"/>
    </source>
</evidence>
<dbReference type="PANTHER" id="PTHR47997">
    <property type="entry name" value="MYB DOMAIN PROTEIN 55"/>
    <property type="match status" value="1"/>
</dbReference>
<comment type="subcellular location">
    <subcellularLocation>
        <location evidence="1">Nucleus</location>
    </subcellularLocation>
</comment>
<dbReference type="InterPro" id="IPR051953">
    <property type="entry name" value="Plant_SW-associated_TFs"/>
</dbReference>
<evidence type="ECO:0000256" key="2">
    <source>
        <dbReference type="ARBA" id="ARBA00022737"/>
    </source>
</evidence>
<dbReference type="PROSITE" id="PS50090">
    <property type="entry name" value="MYB_LIKE"/>
    <property type="match status" value="2"/>
</dbReference>